<dbReference type="InterPro" id="IPR051000">
    <property type="entry name" value="Homeobox_DNA-bind_prot"/>
</dbReference>
<dbReference type="EMBL" id="AGBW02009154">
    <property type="protein sequence ID" value="OWR51544.1"/>
    <property type="molecule type" value="Genomic_DNA"/>
</dbReference>
<evidence type="ECO:0000313" key="9">
    <source>
        <dbReference type="EMBL" id="OWR51544.1"/>
    </source>
</evidence>
<dbReference type="InterPro" id="IPR017970">
    <property type="entry name" value="Homeobox_CS"/>
</dbReference>
<dbReference type="GO" id="GO:0030154">
    <property type="term" value="P:cell differentiation"/>
    <property type="evidence" value="ECO:0007669"/>
    <property type="project" value="TreeGrafter"/>
</dbReference>
<evidence type="ECO:0000256" key="1">
    <source>
        <dbReference type="ARBA" id="ARBA00004123"/>
    </source>
</evidence>
<dbReference type="PANTHER" id="PTHR24324:SF5">
    <property type="entry name" value="HEMATOPOIETICALLY-EXPRESSED HOMEOBOX PROTEIN HHEX"/>
    <property type="match status" value="1"/>
</dbReference>
<dbReference type="GO" id="GO:0000978">
    <property type="term" value="F:RNA polymerase II cis-regulatory region sequence-specific DNA binding"/>
    <property type="evidence" value="ECO:0007669"/>
    <property type="project" value="TreeGrafter"/>
</dbReference>
<gene>
    <name evidence="9" type="ORF">KGM_209061</name>
</gene>
<dbReference type="InterPro" id="IPR020479">
    <property type="entry name" value="HD_metazoa"/>
</dbReference>
<evidence type="ECO:0000259" key="8">
    <source>
        <dbReference type="PROSITE" id="PS50071"/>
    </source>
</evidence>
<keyword evidence="3 5" id="KW-0371">Homeobox</keyword>
<dbReference type="InterPro" id="IPR009057">
    <property type="entry name" value="Homeodomain-like_sf"/>
</dbReference>
<organism evidence="9 10">
    <name type="scientific">Danaus plexippus plexippus</name>
    <dbReference type="NCBI Taxonomy" id="278856"/>
    <lineage>
        <taxon>Eukaryota</taxon>
        <taxon>Metazoa</taxon>
        <taxon>Ecdysozoa</taxon>
        <taxon>Arthropoda</taxon>
        <taxon>Hexapoda</taxon>
        <taxon>Insecta</taxon>
        <taxon>Pterygota</taxon>
        <taxon>Neoptera</taxon>
        <taxon>Endopterygota</taxon>
        <taxon>Lepidoptera</taxon>
        <taxon>Glossata</taxon>
        <taxon>Ditrysia</taxon>
        <taxon>Papilionoidea</taxon>
        <taxon>Nymphalidae</taxon>
        <taxon>Danainae</taxon>
        <taxon>Danaini</taxon>
        <taxon>Danaina</taxon>
        <taxon>Danaus</taxon>
        <taxon>Danaus</taxon>
    </lineage>
</organism>
<keyword evidence="2 5" id="KW-0238">DNA-binding</keyword>
<dbReference type="STRING" id="278856.A0A212FCT1"/>
<dbReference type="CDD" id="cd00086">
    <property type="entry name" value="homeodomain"/>
    <property type="match status" value="1"/>
</dbReference>
<name>A0A212FCT1_DANPL</name>
<dbReference type="PROSITE" id="PS00027">
    <property type="entry name" value="HOMEOBOX_1"/>
    <property type="match status" value="1"/>
</dbReference>
<dbReference type="Proteomes" id="UP000007151">
    <property type="component" value="Unassembled WGS sequence"/>
</dbReference>
<reference evidence="9 10" key="1">
    <citation type="journal article" date="2011" name="Cell">
        <title>The monarch butterfly genome yields insights into long-distance migration.</title>
        <authorList>
            <person name="Zhan S."/>
            <person name="Merlin C."/>
            <person name="Boore J.L."/>
            <person name="Reppert S.M."/>
        </authorList>
    </citation>
    <scope>NUCLEOTIDE SEQUENCE [LARGE SCALE GENOMIC DNA]</scope>
    <source>
        <strain evidence="9">F-2</strain>
    </source>
</reference>
<feature type="DNA-binding region" description="Homeobox" evidence="5">
    <location>
        <begin position="112"/>
        <end position="171"/>
    </location>
</feature>
<accession>A0A212FCT1</accession>
<feature type="region of interest" description="Disordered" evidence="7">
    <location>
        <begin position="169"/>
        <end position="195"/>
    </location>
</feature>
<feature type="domain" description="Homeobox" evidence="8">
    <location>
        <begin position="110"/>
        <end position="170"/>
    </location>
</feature>
<dbReference type="PRINTS" id="PR00024">
    <property type="entry name" value="HOMEOBOX"/>
</dbReference>
<dbReference type="PROSITE" id="PS50071">
    <property type="entry name" value="HOMEOBOX_2"/>
    <property type="match status" value="1"/>
</dbReference>
<dbReference type="Pfam" id="PF00046">
    <property type="entry name" value="Homeodomain"/>
    <property type="match status" value="1"/>
</dbReference>
<dbReference type="SMART" id="SM00389">
    <property type="entry name" value="HOX"/>
    <property type="match status" value="1"/>
</dbReference>
<keyword evidence="10" id="KW-1185">Reference proteome</keyword>
<sequence>MNFIDEVHKELESTKVNMNLEQRRNTYPLYPMPIKPGVAWPQYKMKAGYPMDNRPSVNYYSEPVLKAEHILRNQLAATRYVAGPGPFLRQVYGFDRVPPSCCSSWLGVGTRRKGGQVRFSAVQTGALERRFSASKYLSPDERRALAASLRLSDRQVKTWFQNRRAKWRRMTPESADPASPLGVDSDDDVHIADED</sequence>
<evidence type="ECO:0000256" key="5">
    <source>
        <dbReference type="PROSITE-ProRule" id="PRU00108"/>
    </source>
</evidence>
<evidence type="ECO:0000256" key="7">
    <source>
        <dbReference type="SAM" id="MobiDB-lite"/>
    </source>
</evidence>
<dbReference type="GO" id="GO:0005634">
    <property type="term" value="C:nucleus"/>
    <property type="evidence" value="ECO:0007669"/>
    <property type="project" value="UniProtKB-SubCell"/>
</dbReference>
<evidence type="ECO:0000256" key="2">
    <source>
        <dbReference type="ARBA" id="ARBA00023125"/>
    </source>
</evidence>
<dbReference type="AlphaFoldDB" id="A0A212FCT1"/>
<protein>
    <recommendedName>
        <fullName evidence="8">Homeobox domain-containing protein</fullName>
    </recommendedName>
</protein>
<dbReference type="InterPro" id="IPR001356">
    <property type="entry name" value="HD"/>
</dbReference>
<evidence type="ECO:0000313" key="10">
    <source>
        <dbReference type="Proteomes" id="UP000007151"/>
    </source>
</evidence>
<dbReference type="PANTHER" id="PTHR24324">
    <property type="entry name" value="HOMEOBOX PROTEIN HHEX"/>
    <property type="match status" value="1"/>
</dbReference>
<evidence type="ECO:0000256" key="6">
    <source>
        <dbReference type="RuleBase" id="RU000682"/>
    </source>
</evidence>
<comment type="caution">
    <text evidence="9">The sequence shown here is derived from an EMBL/GenBank/DDBJ whole genome shotgun (WGS) entry which is preliminary data.</text>
</comment>
<dbReference type="GO" id="GO:0000981">
    <property type="term" value="F:DNA-binding transcription factor activity, RNA polymerase II-specific"/>
    <property type="evidence" value="ECO:0007669"/>
    <property type="project" value="InterPro"/>
</dbReference>
<dbReference type="SUPFAM" id="SSF46689">
    <property type="entry name" value="Homeodomain-like"/>
    <property type="match status" value="1"/>
</dbReference>
<keyword evidence="4 5" id="KW-0539">Nucleus</keyword>
<proteinExistence type="predicted"/>
<evidence type="ECO:0000256" key="4">
    <source>
        <dbReference type="ARBA" id="ARBA00023242"/>
    </source>
</evidence>
<dbReference type="InParanoid" id="A0A212FCT1"/>
<dbReference type="Gene3D" id="1.10.10.60">
    <property type="entry name" value="Homeodomain-like"/>
    <property type="match status" value="1"/>
</dbReference>
<evidence type="ECO:0000256" key="3">
    <source>
        <dbReference type="ARBA" id="ARBA00023155"/>
    </source>
</evidence>
<dbReference type="KEGG" id="dpl:KGM_209061"/>
<dbReference type="eggNOG" id="KOG0483">
    <property type="taxonomic scope" value="Eukaryota"/>
</dbReference>
<comment type="subcellular location">
    <subcellularLocation>
        <location evidence="1 5 6">Nucleus</location>
    </subcellularLocation>
</comment>